<dbReference type="Proteomes" id="UP001056120">
    <property type="component" value="Linkage Group LG15"/>
</dbReference>
<accession>A0ACB9FYY2</accession>
<reference evidence="2" key="1">
    <citation type="journal article" date="2022" name="Mol. Ecol. Resour.">
        <title>The genomes of chicory, endive, great burdock and yacon provide insights into Asteraceae palaeo-polyploidization history and plant inulin production.</title>
        <authorList>
            <person name="Fan W."/>
            <person name="Wang S."/>
            <person name="Wang H."/>
            <person name="Wang A."/>
            <person name="Jiang F."/>
            <person name="Liu H."/>
            <person name="Zhao H."/>
            <person name="Xu D."/>
            <person name="Zhang Y."/>
        </authorList>
    </citation>
    <scope>NUCLEOTIDE SEQUENCE [LARGE SCALE GENOMIC DNA]</scope>
    <source>
        <strain evidence="2">cv. Yunnan</strain>
    </source>
</reference>
<name>A0ACB9FYY2_9ASTR</name>
<dbReference type="EMBL" id="CM042032">
    <property type="protein sequence ID" value="KAI3776432.1"/>
    <property type="molecule type" value="Genomic_DNA"/>
</dbReference>
<keyword evidence="2" id="KW-1185">Reference proteome</keyword>
<reference evidence="1 2" key="2">
    <citation type="journal article" date="2022" name="Mol. Ecol. Resour.">
        <title>The genomes of chicory, endive, great burdock and yacon provide insights into Asteraceae paleo-polyploidization history and plant inulin production.</title>
        <authorList>
            <person name="Fan W."/>
            <person name="Wang S."/>
            <person name="Wang H."/>
            <person name="Wang A."/>
            <person name="Jiang F."/>
            <person name="Liu H."/>
            <person name="Zhao H."/>
            <person name="Xu D."/>
            <person name="Zhang Y."/>
        </authorList>
    </citation>
    <scope>NUCLEOTIDE SEQUENCE [LARGE SCALE GENOMIC DNA]</scope>
    <source>
        <strain evidence="2">cv. Yunnan</strain>
        <tissue evidence="1">Leaves</tissue>
    </source>
</reference>
<gene>
    <name evidence="1" type="ORF">L1987_46214</name>
</gene>
<evidence type="ECO:0000313" key="1">
    <source>
        <dbReference type="EMBL" id="KAI3776432.1"/>
    </source>
</evidence>
<evidence type="ECO:0000313" key="2">
    <source>
        <dbReference type="Proteomes" id="UP001056120"/>
    </source>
</evidence>
<comment type="caution">
    <text evidence="1">The sequence shown here is derived from an EMBL/GenBank/DDBJ whole genome shotgun (WGS) entry which is preliminary data.</text>
</comment>
<proteinExistence type="predicted"/>
<protein>
    <submittedName>
        <fullName evidence="1">Uncharacterized protein</fullName>
    </submittedName>
</protein>
<organism evidence="1 2">
    <name type="scientific">Smallanthus sonchifolius</name>
    <dbReference type="NCBI Taxonomy" id="185202"/>
    <lineage>
        <taxon>Eukaryota</taxon>
        <taxon>Viridiplantae</taxon>
        <taxon>Streptophyta</taxon>
        <taxon>Embryophyta</taxon>
        <taxon>Tracheophyta</taxon>
        <taxon>Spermatophyta</taxon>
        <taxon>Magnoliopsida</taxon>
        <taxon>eudicotyledons</taxon>
        <taxon>Gunneridae</taxon>
        <taxon>Pentapetalae</taxon>
        <taxon>asterids</taxon>
        <taxon>campanulids</taxon>
        <taxon>Asterales</taxon>
        <taxon>Asteraceae</taxon>
        <taxon>Asteroideae</taxon>
        <taxon>Heliantheae alliance</taxon>
        <taxon>Millerieae</taxon>
        <taxon>Smallanthus</taxon>
    </lineage>
</organism>
<sequence>MKGYIFMYMSNWYDELMQLKYGSCLCCCKTIGNMFPQIFASVHEARSSNSNPSDHLLIECVNNDVIANRVSKAAHRFGRYLRVDDIDQMVRNLLSMWFESYHMYADVVRELPHDIPNPYANMLNGMKARLYKQSISAPVDGSQDMKRESSAEVRLK</sequence>